<comment type="cofactor">
    <cofactor evidence="1">
        <name>heme</name>
        <dbReference type="ChEBI" id="CHEBI:30413"/>
    </cofactor>
</comment>
<keyword evidence="7" id="KW-0503">Monooxygenase</keyword>
<reference evidence="9" key="1">
    <citation type="journal article" date="2020" name="Stud. Mycol.">
        <title>101 Dothideomycetes genomes: a test case for predicting lifestyles and emergence of pathogens.</title>
        <authorList>
            <person name="Haridas S."/>
            <person name="Albert R."/>
            <person name="Binder M."/>
            <person name="Bloem J."/>
            <person name="Labutti K."/>
            <person name="Salamov A."/>
            <person name="Andreopoulos B."/>
            <person name="Baker S."/>
            <person name="Barry K."/>
            <person name="Bills G."/>
            <person name="Bluhm B."/>
            <person name="Cannon C."/>
            <person name="Castanera R."/>
            <person name="Culley D."/>
            <person name="Daum C."/>
            <person name="Ezra D."/>
            <person name="Gonzalez J."/>
            <person name="Henrissat B."/>
            <person name="Kuo A."/>
            <person name="Liang C."/>
            <person name="Lipzen A."/>
            <person name="Lutzoni F."/>
            <person name="Magnuson J."/>
            <person name="Mondo S."/>
            <person name="Nolan M."/>
            <person name="Ohm R."/>
            <person name="Pangilinan J."/>
            <person name="Park H.-J."/>
            <person name="Ramirez L."/>
            <person name="Alfaro M."/>
            <person name="Sun H."/>
            <person name="Tritt A."/>
            <person name="Yoshinaga Y."/>
            <person name="Zwiers L.-H."/>
            <person name="Turgeon B."/>
            <person name="Goodwin S."/>
            <person name="Spatafora J."/>
            <person name="Crous P."/>
            <person name="Grigoriev I."/>
        </authorList>
    </citation>
    <scope>NUCLEOTIDE SEQUENCE</scope>
    <source>
        <strain evidence="9">CBS 122367</strain>
    </source>
</reference>
<evidence type="ECO:0000313" key="10">
    <source>
        <dbReference type="Proteomes" id="UP000799291"/>
    </source>
</evidence>
<organism evidence="9 10">
    <name type="scientific">Lentithecium fluviatile CBS 122367</name>
    <dbReference type="NCBI Taxonomy" id="1168545"/>
    <lineage>
        <taxon>Eukaryota</taxon>
        <taxon>Fungi</taxon>
        <taxon>Dikarya</taxon>
        <taxon>Ascomycota</taxon>
        <taxon>Pezizomycotina</taxon>
        <taxon>Dothideomycetes</taxon>
        <taxon>Pleosporomycetidae</taxon>
        <taxon>Pleosporales</taxon>
        <taxon>Massarineae</taxon>
        <taxon>Lentitheciaceae</taxon>
        <taxon>Lentithecium</taxon>
    </lineage>
</organism>
<proteinExistence type="inferred from homology"/>
<comment type="similarity">
    <text evidence="2">Belongs to the cytochrome P450 family.</text>
</comment>
<dbReference type="Gene3D" id="1.10.630.10">
    <property type="entry name" value="Cytochrome P450"/>
    <property type="match status" value="1"/>
</dbReference>
<dbReference type="InterPro" id="IPR036396">
    <property type="entry name" value="Cyt_P450_sf"/>
</dbReference>
<keyword evidence="8" id="KW-0732">Signal</keyword>
<dbReference type="GO" id="GO:0004497">
    <property type="term" value="F:monooxygenase activity"/>
    <property type="evidence" value="ECO:0007669"/>
    <property type="project" value="UniProtKB-KW"/>
</dbReference>
<sequence>MTWASSLAQKLLVTFSLFIMLHRDVRILHQQYCDIVRIAPKELSFAQTDAWNDIYSNSGAANAFPKSKVWHNKQPGRPTSVLHAIDPKTHARFRRAIDPGFAERAVLMQEPPVQEYIENFISRIRAMAGAGPDNAAMINIVRWYNYVTFDFIGELGFGESFGCLENDGYDPL</sequence>
<keyword evidence="10" id="KW-1185">Reference proteome</keyword>
<name>A0A6G1IZZ1_9PLEO</name>
<dbReference type="Pfam" id="PF00067">
    <property type="entry name" value="p450"/>
    <property type="match status" value="1"/>
</dbReference>
<evidence type="ECO:0000256" key="4">
    <source>
        <dbReference type="ARBA" id="ARBA00022723"/>
    </source>
</evidence>
<protein>
    <recommendedName>
        <fullName evidence="11">Cytochrome P450</fullName>
    </recommendedName>
</protein>
<accession>A0A6G1IZZ1</accession>
<dbReference type="OrthoDB" id="1470350at2759"/>
<dbReference type="Proteomes" id="UP000799291">
    <property type="component" value="Unassembled WGS sequence"/>
</dbReference>
<dbReference type="SUPFAM" id="SSF48264">
    <property type="entry name" value="Cytochrome P450"/>
    <property type="match status" value="1"/>
</dbReference>
<gene>
    <name evidence="9" type="ORF">K458DRAFT_389759</name>
</gene>
<keyword evidence="5" id="KW-0560">Oxidoreductase</keyword>
<evidence type="ECO:0000256" key="7">
    <source>
        <dbReference type="ARBA" id="ARBA00023033"/>
    </source>
</evidence>
<dbReference type="PANTHER" id="PTHR24305:SF29">
    <property type="entry name" value="BENZOATE-PARA-HYDROXYLASE"/>
    <property type="match status" value="1"/>
</dbReference>
<dbReference type="InterPro" id="IPR050121">
    <property type="entry name" value="Cytochrome_P450_monoxygenase"/>
</dbReference>
<dbReference type="EMBL" id="MU005583">
    <property type="protein sequence ID" value="KAF2683836.1"/>
    <property type="molecule type" value="Genomic_DNA"/>
</dbReference>
<evidence type="ECO:0000256" key="6">
    <source>
        <dbReference type="ARBA" id="ARBA00023004"/>
    </source>
</evidence>
<evidence type="ECO:0000256" key="2">
    <source>
        <dbReference type="ARBA" id="ARBA00010617"/>
    </source>
</evidence>
<evidence type="ECO:0000256" key="5">
    <source>
        <dbReference type="ARBA" id="ARBA00023002"/>
    </source>
</evidence>
<evidence type="ECO:0000256" key="3">
    <source>
        <dbReference type="ARBA" id="ARBA00022617"/>
    </source>
</evidence>
<dbReference type="GO" id="GO:0005506">
    <property type="term" value="F:iron ion binding"/>
    <property type="evidence" value="ECO:0007669"/>
    <property type="project" value="InterPro"/>
</dbReference>
<feature type="chain" id="PRO_5026270455" description="Cytochrome P450" evidence="8">
    <location>
        <begin position="28"/>
        <end position="172"/>
    </location>
</feature>
<keyword evidence="3" id="KW-0349">Heme</keyword>
<dbReference type="PANTHER" id="PTHR24305">
    <property type="entry name" value="CYTOCHROME P450"/>
    <property type="match status" value="1"/>
</dbReference>
<dbReference type="GO" id="GO:0020037">
    <property type="term" value="F:heme binding"/>
    <property type="evidence" value="ECO:0007669"/>
    <property type="project" value="InterPro"/>
</dbReference>
<dbReference type="InterPro" id="IPR001128">
    <property type="entry name" value="Cyt_P450"/>
</dbReference>
<keyword evidence="4" id="KW-0479">Metal-binding</keyword>
<evidence type="ECO:0000256" key="1">
    <source>
        <dbReference type="ARBA" id="ARBA00001971"/>
    </source>
</evidence>
<evidence type="ECO:0008006" key="11">
    <source>
        <dbReference type="Google" id="ProtNLM"/>
    </source>
</evidence>
<keyword evidence="6" id="KW-0408">Iron</keyword>
<dbReference type="AlphaFoldDB" id="A0A6G1IZZ1"/>
<feature type="signal peptide" evidence="8">
    <location>
        <begin position="1"/>
        <end position="27"/>
    </location>
</feature>
<dbReference type="GO" id="GO:0016705">
    <property type="term" value="F:oxidoreductase activity, acting on paired donors, with incorporation or reduction of molecular oxygen"/>
    <property type="evidence" value="ECO:0007669"/>
    <property type="project" value="InterPro"/>
</dbReference>
<evidence type="ECO:0000313" key="9">
    <source>
        <dbReference type="EMBL" id="KAF2683836.1"/>
    </source>
</evidence>
<evidence type="ECO:0000256" key="8">
    <source>
        <dbReference type="SAM" id="SignalP"/>
    </source>
</evidence>